<keyword evidence="4" id="KW-0067">ATP-binding</keyword>
<keyword evidence="7" id="KW-1185">Reference proteome</keyword>
<accession>A0A2Z6R1Q5</accession>
<gene>
    <name evidence="6" type="ORF">RclHR1_00180029</name>
</gene>
<dbReference type="PROSITE" id="PS50011">
    <property type="entry name" value="PROTEIN_KINASE_DOM"/>
    <property type="match status" value="1"/>
</dbReference>
<evidence type="ECO:0000256" key="2">
    <source>
        <dbReference type="ARBA" id="ARBA00022741"/>
    </source>
</evidence>
<protein>
    <recommendedName>
        <fullName evidence="5">Protein kinase domain-containing protein</fullName>
    </recommendedName>
</protein>
<evidence type="ECO:0000256" key="3">
    <source>
        <dbReference type="ARBA" id="ARBA00022777"/>
    </source>
</evidence>
<dbReference type="InterPro" id="IPR051681">
    <property type="entry name" value="Ser/Thr_Kinases-Pseudokinases"/>
</dbReference>
<dbReference type="PANTHER" id="PTHR44329:SF288">
    <property type="entry name" value="MITOGEN-ACTIVATED PROTEIN KINASE KINASE KINASE 20"/>
    <property type="match status" value="1"/>
</dbReference>
<dbReference type="GO" id="GO:0005524">
    <property type="term" value="F:ATP binding"/>
    <property type="evidence" value="ECO:0007669"/>
    <property type="project" value="UniProtKB-KW"/>
</dbReference>
<dbReference type="InterPro" id="IPR000719">
    <property type="entry name" value="Prot_kinase_dom"/>
</dbReference>
<keyword evidence="1" id="KW-0808">Transferase</keyword>
<feature type="domain" description="Protein kinase" evidence="5">
    <location>
        <begin position="70"/>
        <end position="393"/>
    </location>
</feature>
<dbReference type="SUPFAM" id="SSF56112">
    <property type="entry name" value="Protein kinase-like (PK-like)"/>
    <property type="match status" value="1"/>
</dbReference>
<dbReference type="Pfam" id="PF07714">
    <property type="entry name" value="PK_Tyr_Ser-Thr"/>
    <property type="match status" value="1"/>
</dbReference>
<sequence length="393" mass="45620">MYLFNKYKNCSYCNEPFNDKLWCKKCDPRCLIECWTSGNSDTDEFIKNTIYNVRHDFSGVFLEWVPFNRISDIKLIGEGGFSKVYSAIWINGKSSYKVRNYGIWEKLVSQPTKVALKKLNGSQNISVDYLDKIKLHWNLYLSNPDFLKFYGITKDPKTKEFITILQFGNMGNLRDILSNNFNYILWKDKIKLLHDLVTDLQYAHRLKCFHNDFRSENILRNNALYFISDFGSTFGVVMAEFSSGKTPFYNRKHNLSLAFDICNGLRPEFGEGTPDIYKRLSYKCMNANPDERPTSNELYRILRFWYSAIIGDNTEKLGKDIKAIFEKADTEIPNIITSYGTDPDAVYVSREFTFNNLPKPANSSMITSYLNEEHYEDSQLYGLGVASSFLPNV</sequence>
<dbReference type="PANTHER" id="PTHR44329">
    <property type="entry name" value="SERINE/THREONINE-PROTEIN KINASE TNNI3K-RELATED"/>
    <property type="match status" value="1"/>
</dbReference>
<dbReference type="EMBL" id="BEXD01000890">
    <property type="protein sequence ID" value="GBB90891.1"/>
    <property type="molecule type" value="Genomic_DNA"/>
</dbReference>
<evidence type="ECO:0000313" key="7">
    <source>
        <dbReference type="Proteomes" id="UP000247702"/>
    </source>
</evidence>
<keyword evidence="3" id="KW-0418">Kinase</keyword>
<keyword evidence="2" id="KW-0547">Nucleotide-binding</keyword>
<evidence type="ECO:0000313" key="6">
    <source>
        <dbReference type="EMBL" id="GBB90891.1"/>
    </source>
</evidence>
<dbReference type="AlphaFoldDB" id="A0A2Z6R1Q5"/>
<reference evidence="6 7" key="1">
    <citation type="submission" date="2017-11" db="EMBL/GenBank/DDBJ databases">
        <title>The genome of Rhizophagus clarus HR1 reveals common genetic basis of auxotrophy among arbuscular mycorrhizal fungi.</title>
        <authorList>
            <person name="Kobayashi Y."/>
        </authorList>
    </citation>
    <scope>NUCLEOTIDE SEQUENCE [LARGE SCALE GENOMIC DNA]</scope>
    <source>
        <strain evidence="6 7">HR1</strain>
    </source>
</reference>
<evidence type="ECO:0000256" key="4">
    <source>
        <dbReference type="ARBA" id="ARBA00022840"/>
    </source>
</evidence>
<dbReference type="InterPro" id="IPR001245">
    <property type="entry name" value="Ser-Thr/Tyr_kinase_cat_dom"/>
</dbReference>
<comment type="caution">
    <text evidence="6">The sequence shown here is derived from an EMBL/GenBank/DDBJ whole genome shotgun (WGS) entry which is preliminary data.</text>
</comment>
<evidence type="ECO:0000259" key="5">
    <source>
        <dbReference type="PROSITE" id="PS50011"/>
    </source>
</evidence>
<evidence type="ECO:0000256" key="1">
    <source>
        <dbReference type="ARBA" id="ARBA00022679"/>
    </source>
</evidence>
<dbReference type="Proteomes" id="UP000247702">
    <property type="component" value="Unassembled WGS sequence"/>
</dbReference>
<proteinExistence type="predicted"/>
<name>A0A2Z6R1Q5_9GLOM</name>
<dbReference type="Gene3D" id="1.10.510.10">
    <property type="entry name" value="Transferase(Phosphotransferase) domain 1"/>
    <property type="match status" value="2"/>
</dbReference>
<organism evidence="6 7">
    <name type="scientific">Rhizophagus clarus</name>
    <dbReference type="NCBI Taxonomy" id="94130"/>
    <lineage>
        <taxon>Eukaryota</taxon>
        <taxon>Fungi</taxon>
        <taxon>Fungi incertae sedis</taxon>
        <taxon>Mucoromycota</taxon>
        <taxon>Glomeromycotina</taxon>
        <taxon>Glomeromycetes</taxon>
        <taxon>Glomerales</taxon>
        <taxon>Glomeraceae</taxon>
        <taxon>Rhizophagus</taxon>
    </lineage>
</organism>
<dbReference type="InterPro" id="IPR011009">
    <property type="entry name" value="Kinase-like_dom_sf"/>
</dbReference>
<dbReference type="GO" id="GO:0004674">
    <property type="term" value="F:protein serine/threonine kinase activity"/>
    <property type="evidence" value="ECO:0007669"/>
    <property type="project" value="TreeGrafter"/>
</dbReference>